<feature type="compositionally biased region" description="Basic and acidic residues" evidence="5">
    <location>
        <begin position="159"/>
        <end position="170"/>
    </location>
</feature>
<organism evidence="6 7">
    <name type="scientific">Lodderomyces beijingensis</name>
    <dbReference type="NCBI Taxonomy" id="1775926"/>
    <lineage>
        <taxon>Eukaryota</taxon>
        <taxon>Fungi</taxon>
        <taxon>Dikarya</taxon>
        <taxon>Ascomycota</taxon>
        <taxon>Saccharomycotina</taxon>
        <taxon>Pichiomycetes</taxon>
        <taxon>Debaryomycetaceae</taxon>
        <taxon>Candida/Lodderomyces clade</taxon>
        <taxon>Lodderomyces</taxon>
    </lineage>
</organism>
<evidence type="ECO:0000256" key="3">
    <source>
        <dbReference type="ARBA" id="ARBA00012317"/>
    </source>
</evidence>
<gene>
    <name evidence="6" type="ORF">LODBEIA_P17470</name>
</gene>
<feature type="region of interest" description="Disordered" evidence="5">
    <location>
        <begin position="136"/>
        <end position="170"/>
    </location>
</feature>
<dbReference type="Gene3D" id="3.90.1140.10">
    <property type="entry name" value="Cyclic phosphodiesterase"/>
    <property type="match status" value="1"/>
</dbReference>
<evidence type="ECO:0000256" key="1">
    <source>
        <dbReference type="ARBA" id="ARBA00003831"/>
    </source>
</evidence>
<evidence type="ECO:0000256" key="4">
    <source>
        <dbReference type="ARBA" id="ARBA00014478"/>
    </source>
</evidence>
<evidence type="ECO:0000313" key="7">
    <source>
        <dbReference type="Proteomes" id="UP001497383"/>
    </source>
</evidence>
<dbReference type="SUPFAM" id="SSF55144">
    <property type="entry name" value="LigT-like"/>
    <property type="match status" value="1"/>
</dbReference>
<dbReference type="GeneID" id="92206943"/>
<dbReference type="EMBL" id="OZ022406">
    <property type="protein sequence ID" value="CAK9437369.1"/>
    <property type="molecule type" value="Genomic_DNA"/>
</dbReference>
<reference evidence="6 7" key="1">
    <citation type="submission" date="2024-03" db="EMBL/GenBank/DDBJ databases">
        <authorList>
            <person name="Brejova B."/>
        </authorList>
    </citation>
    <scope>NUCLEOTIDE SEQUENCE [LARGE SCALE GENOMIC DNA]</scope>
    <source>
        <strain evidence="6 7">CBS 14171</strain>
    </source>
</reference>
<evidence type="ECO:0000256" key="5">
    <source>
        <dbReference type="SAM" id="MobiDB-lite"/>
    </source>
</evidence>
<name>A0ABP0ZH86_9ASCO</name>
<comment type="similarity">
    <text evidence="2">Belongs to the 2H phosphoesterase superfamily. CPD1 family.</text>
</comment>
<dbReference type="InterPro" id="IPR012386">
    <property type="entry name" value="Cyclic-nucl_3Pdiesterase"/>
</dbReference>
<sequence length="263" mass="29861">MGVALWLCPKSNSSIYDKLSTLSGSLNTLFPGQCPRFEPHVTITTNVAVDLHDKAQMKEDVDKILSASAVALQSSLSKSHSDLVTLGSIRSERAFFRKLYFDVAPDPNLISFARIIREIFVIAPEDIEIENRKQNPHLYTTDHHGNVIRRKSSKKHSSRSTEETKTKEFDTEEIRRRASYKAAEWAEKEYHPHVSLVYSSLWPIDTALWRTIKTRITDYLGVDDVDREDLEDIGYGWDGGVLKLVLCEGDVTEWVVLGSVDIH</sequence>
<dbReference type="InterPro" id="IPR009097">
    <property type="entry name" value="Cyclic_Pdiesterase"/>
</dbReference>
<protein>
    <recommendedName>
        <fullName evidence="4">2',3'-cyclic-nucleotide 3'-phosphodiesterase</fullName>
        <ecNumber evidence="3">3.1.4.37</ecNumber>
    </recommendedName>
</protein>
<dbReference type="RefSeq" id="XP_066828685.1">
    <property type="nucleotide sequence ID" value="XM_066971669.1"/>
</dbReference>
<dbReference type="EC" id="3.1.4.37" evidence="3"/>
<accession>A0ABP0ZH86</accession>
<dbReference type="PANTHER" id="PTHR28141:SF1">
    <property type="entry name" value="2',3'-CYCLIC-NUCLEOTIDE 3'-PHOSPHODIESTERASE"/>
    <property type="match status" value="1"/>
</dbReference>
<feature type="compositionally biased region" description="Basic residues" evidence="5">
    <location>
        <begin position="146"/>
        <end position="158"/>
    </location>
</feature>
<keyword evidence="7" id="KW-1185">Reference proteome</keyword>
<dbReference type="Pfam" id="PF07823">
    <property type="entry name" value="CPDase"/>
    <property type="match status" value="1"/>
</dbReference>
<dbReference type="Proteomes" id="UP001497383">
    <property type="component" value="Chromosome 2"/>
</dbReference>
<evidence type="ECO:0000313" key="6">
    <source>
        <dbReference type="EMBL" id="CAK9437369.1"/>
    </source>
</evidence>
<comment type="function">
    <text evidence="1">Involved in the metabolism of ADP-ribose 1',2'-cyclic phosphate which is produced as a consequence of tRNA splicing.</text>
</comment>
<dbReference type="PANTHER" id="PTHR28141">
    <property type="entry name" value="2',3'-CYCLIC-NUCLEOTIDE 3'-PHOSPHODIESTERASE"/>
    <property type="match status" value="1"/>
</dbReference>
<evidence type="ECO:0000256" key="2">
    <source>
        <dbReference type="ARBA" id="ARBA00006037"/>
    </source>
</evidence>
<proteinExistence type="inferred from homology"/>